<evidence type="ECO:0000313" key="2">
    <source>
        <dbReference type="EMBL" id="MEQ2264348.1"/>
    </source>
</evidence>
<dbReference type="EMBL" id="JAHRIM010030155">
    <property type="protein sequence ID" value="MEQ2264348.1"/>
    <property type="molecule type" value="Genomic_DNA"/>
</dbReference>
<feature type="region of interest" description="Disordered" evidence="1">
    <location>
        <begin position="74"/>
        <end position="93"/>
    </location>
</feature>
<comment type="caution">
    <text evidence="2">The sequence shown here is derived from an EMBL/GenBank/DDBJ whole genome shotgun (WGS) entry which is preliminary data.</text>
</comment>
<keyword evidence="3" id="KW-1185">Reference proteome</keyword>
<accession>A0ABV0W487</accession>
<protein>
    <submittedName>
        <fullName evidence="2">Uncharacterized protein</fullName>
    </submittedName>
</protein>
<reference evidence="2 3" key="1">
    <citation type="submission" date="2021-06" db="EMBL/GenBank/DDBJ databases">
        <authorList>
            <person name="Palmer J.M."/>
        </authorList>
    </citation>
    <scope>NUCLEOTIDE SEQUENCE [LARGE SCALE GENOMIC DNA]</scope>
    <source>
        <strain evidence="2 3">XR_2019</strain>
        <tissue evidence="2">Muscle</tissue>
    </source>
</reference>
<organism evidence="2 3">
    <name type="scientific">Xenotaenia resolanae</name>
    <dbReference type="NCBI Taxonomy" id="208358"/>
    <lineage>
        <taxon>Eukaryota</taxon>
        <taxon>Metazoa</taxon>
        <taxon>Chordata</taxon>
        <taxon>Craniata</taxon>
        <taxon>Vertebrata</taxon>
        <taxon>Euteleostomi</taxon>
        <taxon>Actinopterygii</taxon>
        <taxon>Neopterygii</taxon>
        <taxon>Teleostei</taxon>
        <taxon>Neoteleostei</taxon>
        <taxon>Acanthomorphata</taxon>
        <taxon>Ovalentaria</taxon>
        <taxon>Atherinomorphae</taxon>
        <taxon>Cyprinodontiformes</taxon>
        <taxon>Goodeidae</taxon>
        <taxon>Xenotaenia</taxon>
    </lineage>
</organism>
<dbReference type="Proteomes" id="UP001444071">
    <property type="component" value="Unassembled WGS sequence"/>
</dbReference>
<gene>
    <name evidence="2" type="ORF">XENORESO_001601</name>
</gene>
<evidence type="ECO:0000256" key="1">
    <source>
        <dbReference type="SAM" id="MobiDB-lite"/>
    </source>
</evidence>
<name>A0ABV0W487_9TELE</name>
<evidence type="ECO:0000313" key="3">
    <source>
        <dbReference type="Proteomes" id="UP001444071"/>
    </source>
</evidence>
<sequence length="93" mass="10724">SRSCVQNMGPCIIRLQHEVMVVGEWHRNGPQDLHTASLCIQYAISKMHVFFLSITYAHPYPHHHHGYSIHQADVREPPTHRTPYTPSAIYPVQ</sequence>
<feature type="non-terminal residue" evidence="2">
    <location>
        <position position="1"/>
    </location>
</feature>
<proteinExistence type="predicted"/>